<gene>
    <name evidence="4" type="ORF">TKK_004958</name>
</gene>
<dbReference type="InterPro" id="IPR051070">
    <property type="entry name" value="NF-kappa-B_inhibitor"/>
</dbReference>
<dbReference type="PANTHER" id="PTHR46680:SF3">
    <property type="entry name" value="NF-KAPPA-B INHIBITOR CACTUS"/>
    <property type="match status" value="1"/>
</dbReference>
<comment type="caution">
    <text evidence="4">The sequence shown here is derived from an EMBL/GenBank/DDBJ whole genome shotgun (WGS) entry which is preliminary data.</text>
</comment>
<proteinExistence type="predicted"/>
<evidence type="ECO:0000256" key="2">
    <source>
        <dbReference type="ARBA" id="ARBA00023043"/>
    </source>
</evidence>
<dbReference type="Pfam" id="PF12796">
    <property type="entry name" value="Ank_2"/>
    <property type="match status" value="2"/>
</dbReference>
<keyword evidence="2 3" id="KW-0040">ANK repeat</keyword>
<evidence type="ECO:0000256" key="3">
    <source>
        <dbReference type="PROSITE-ProRule" id="PRU00023"/>
    </source>
</evidence>
<dbReference type="Gene3D" id="1.25.40.20">
    <property type="entry name" value="Ankyrin repeat-containing domain"/>
    <property type="match status" value="2"/>
</dbReference>
<feature type="repeat" description="ANK" evidence="3">
    <location>
        <begin position="256"/>
        <end position="290"/>
    </location>
</feature>
<evidence type="ECO:0000313" key="4">
    <source>
        <dbReference type="EMBL" id="KAL3401943.1"/>
    </source>
</evidence>
<dbReference type="PRINTS" id="PR01415">
    <property type="entry name" value="ANKYRIN"/>
</dbReference>
<dbReference type="EMBL" id="JBJJXI010000041">
    <property type="protein sequence ID" value="KAL3401943.1"/>
    <property type="molecule type" value="Genomic_DNA"/>
</dbReference>
<accession>A0ABD2XA74</accession>
<dbReference type="PROSITE" id="PS50088">
    <property type="entry name" value="ANK_REPEAT"/>
    <property type="match status" value="2"/>
</dbReference>
<evidence type="ECO:0000256" key="1">
    <source>
        <dbReference type="ARBA" id="ARBA00022737"/>
    </source>
</evidence>
<keyword evidence="5" id="KW-1185">Reference proteome</keyword>
<name>A0ABD2XA74_9HYME</name>
<dbReference type="Proteomes" id="UP001627154">
    <property type="component" value="Unassembled WGS sequence"/>
</dbReference>
<dbReference type="AlphaFoldDB" id="A0ABD2XA74"/>
<organism evidence="4 5">
    <name type="scientific">Trichogramma kaykai</name>
    <dbReference type="NCBI Taxonomy" id="54128"/>
    <lineage>
        <taxon>Eukaryota</taxon>
        <taxon>Metazoa</taxon>
        <taxon>Ecdysozoa</taxon>
        <taxon>Arthropoda</taxon>
        <taxon>Hexapoda</taxon>
        <taxon>Insecta</taxon>
        <taxon>Pterygota</taxon>
        <taxon>Neoptera</taxon>
        <taxon>Endopterygota</taxon>
        <taxon>Hymenoptera</taxon>
        <taxon>Apocrita</taxon>
        <taxon>Proctotrupomorpha</taxon>
        <taxon>Chalcidoidea</taxon>
        <taxon>Trichogrammatidae</taxon>
        <taxon>Trichogramma</taxon>
    </lineage>
</organism>
<dbReference type="SUPFAM" id="SSF48403">
    <property type="entry name" value="Ankyrin repeat"/>
    <property type="match status" value="1"/>
</dbReference>
<evidence type="ECO:0000313" key="5">
    <source>
        <dbReference type="Proteomes" id="UP001627154"/>
    </source>
</evidence>
<dbReference type="PANTHER" id="PTHR46680">
    <property type="entry name" value="NF-KAPPA-B INHIBITOR ALPHA"/>
    <property type="match status" value="1"/>
</dbReference>
<keyword evidence="1" id="KW-0677">Repeat</keyword>
<reference evidence="4 5" key="1">
    <citation type="journal article" date="2024" name="bioRxiv">
        <title>A reference genome for Trichogramma kaykai: A tiny desert-dwelling parasitoid wasp with competing sex-ratio distorters.</title>
        <authorList>
            <person name="Culotta J."/>
            <person name="Lindsey A.R."/>
        </authorList>
    </citation>
    <scope>NUCLEOTIDE SEQUENCE [LARGE SCALE GENOMIC DNA]</scope>
    <source>
        <strain evidence="4 5">KSX58</strain>
    </source>
</reference>
<dbReference type="SMART" id="SM00248">
    <property type="entry name" value="ANK"/>
    <property type="match status" value="3"/>
</dbReference>
<dbReference type="InterPro" id="IPR002110">
    <property type="entry name" value="Ankyrin_rpt"/>
</dbReference>
<dbReference type="InterPro" id="IPR036770">
    <property type="entry name" value="Ankyrin_rpt-contain_sf"/>
</dbReference>
<protein>
    <submittedName>
        <fullName evidence="4">Uncharacterized protein</fullName>
    </submittedName>
</protein>
<dbReference type="PROSITE" id="PS50297">
    <property type="entry name" value="ANK_REP_REGION"/>
    <property type="match status" value="2"/>
</dbReference>
<feature type="repeat" description="ANK" evidence="3">
    <location>
        <begin position="182"/>
        <end position="214"/>
    </location>
</feature>
<sequence length="317" mass="36512">MSSSSVRSDEQYVNHPKLAELKRLRKIYFLKIKSHRYLFLDELKISIKNWTEQLPNLRDIFTKQEMDWLLEVSIDSFDRHREIVDFFIRCGYKDEPDLDEDGKPLLRRTTLIHQIDQCNINVADSKIKRLKILFKIYDKFDLNYIDESGYTHFHVACKYGLTDVAEKFLELGQDPNCLVSKTGDSALHLALASGHKEVAVLLLKHGADPNLADNEEPTPLNVICKSYVYGKDLAELFFKFCDEKHLPVKIDARDNVGNTPLQLALSHGSRGLLWVELLLKRGANPTLVNDKGKTPLHIIAKHGHKMELFFKIIVNTK</sequence>